<dbReference type="InterPro" id="IPR036397">
    <property type="entry name" value="RNaseH_sf"/>
</dbReference>
<organism evidence="1 2">
    <name type="scientific">Cordylochernes scorpioides</name>
    <dbReference type="NCBI Taxonomy" id="51811"/>
    <lineage>
        <taxon>Eukaryota</taxon>
        <taxon>Metazoa</taxon>
        <taxon>Ecdysozoa</taxon>
        <taxon>Arthropoda</taxon>
        <taxon>Chelicerata</taxon>
        <taxon>Arachnida</taxon>
        <taxon>Pseudoscorpiones</taxon>
        <taxon>Cheliferoidea</taxon>
        <taxon>Chernetidae</taxon>
        <taxon>Cordylochernes</taxon>
    </lineage>
</organism>
<dbReference type="PANTHER" id="PTHR46060:SF2">
    <property type="entry name" value="HISTONE-LYSINE N-METHYLTRANSFERASE SETMAR"/>
    <property type="match status" value="1"/>
</dbReference>
<name>A0ABY6L1Y6_9ARAC</name>
<gene>
    <name evidence="1" type="ORF">LAZ67_11001559</name>
</gene>
<proteinExistence type="predicted"/>
<dbReference type="InterPro" id="IPR052709">
    <property type="entry name" value="Transposase-MT_Hybrid"/>
</dbReference>
<evidence type="ECO:0000313" key="1">
    <source>
        <dbReference type="EMBL" id="UYV73948.1"/>
    </source>
</evidence>
<dbReference type="PANTHER" id="PTHR46060">
    <property type="entry name" value="MARINER MOS1 TRANSPOSASE-LIKE PROTEIN"/>
    <property type="match status" value="1"/>
</dbReference>
<dbReference type="Proteomes" id="UP001235939">
    <property type="component" value="Chromosome 11"/>
</dbReference>
<dbReference type="Gene3D" id="3.30.420.10">
    <property type="entry name" value="Ribonuclease H-like superfamily/Ribonuclease H"/>
    <property type="match status" value="1"/>
</dbReference>
<keyword evidence="2" id="KW-1185">Reference proteome</keyword>
<sequence length="205" mass="23960">MCVTISNHLQSIGFSQKLEAWVPHELNETNKENRLQIAAQHLARHQSTRGHKQRFLYRIVTGDEKWCLYVNMKQRKEWMAPGDTPKPRIKQDLDPQKAMICELRDFEGCVHRRVIVVEDLRLAPPQLRPFLPDRFPQSHQNSQVGVSSYCRALLLKFIMNDALVVEEHRQHDLDFAGSLPRFLWSRLIFEAPLRCLLGRVSESKP</sequence>
<protein>
    <recommendedName>
        <fullName evidence="3">Transposase</fullName>
    </recommendedName>
</protein>
<dbReference type="EMBL" id="CP092873">
    <property type="protein sequence ID" value="UYV73948.1"/>
    <property type="molecule type" value="Genomic_DNA"/>
</dbReference>
<accession>A0ABY6L1Y6</accession>
<reference evidence="1 2" key="1">
    <citation type="submission" date="2022-01" db="EMBL/GenBank/DDBJ databases">
        <title>A chromosomal length assembly of Cordylochernes scorpioides.</title>
        <authorList>
            <person name="Zeh D."/>
            <person name="Zeh J."/>
        </authorList>
    </citation>
    <scope>NUCLEOTIDE SEQUENCE [LARGE SCALE GENOMIC DNA]</scope>
    <source>
        <strain evidence="1">IN4F17</strain>
        <tissue evidence="1">Whole Body</tissue>
    </source>
</reference>
<evidence type="ECO:0000313" key="2">
    <source>
        <dbReference type="Proteomes" id="UP001235939"/>
    </source>
</evidence>
<evidence type="ECO:0008006" key="3">
    <source>
        <dbReference type="Google" id="ProtNLM"/>
    </source>
</evidence>